<dbReference type="GO" id="GO:0033176">
    <property type="term" value="C:proton-transporting V-type ATPase complex"/>
    <property type="evidence" value="ECO:0007669"/>
    <property type="project" value="TreeGrafter"/>
</dbReference>
<dbReference type="PANTHER" id="PTHR12471">
    <property type="entry name" value="VACUOLAR ATP SYNTHASE SUBUNIT S1"/>
    <property type="match status" value="1"/>
</dbReference>
<protein>
    <submittedName>
        <fullName evidence="8">V-type proton ATPase subunit S1</fullName>
    </submittedName>
</protein>
<evidence type="ECO:0000256" key="2">
    <source>
        <dbReference type="ARBA" id="ARBA00009037"/>
    </source>
</evidence>
<organism evidence="8 9">
    <name type="scientific">Geodia barretti</name>
    <name type="common">Barrett's horny sponge</name>
    <dbReference type="NCBI Taxonomy" id="519541"/>
    <lineage>
        <taxon>Eukaryota</taxon>
        <taxon>Metazoa</taxon>
        <taxon>Porifera</taxon>
        <taxon>Demospongiae</taxon>
        <taxon>Heteroscleromorpha</taxon>
        <taxon>Tetractinellida</taxon>
        <taxon>Astrophorina</taxon>
        <taxon>Geodiidae</taxon>
        <taxon>Geodia</taxon>
    </lineage>
</organism>
<accession>A0AA35RAX8</accession>
<sequence length="85" mass="9823">MYSFFSTLVQSYGNVYGARNETRFLAFSTVYDCEGYFDVASWMGTFVTVIFIIVLYFAILALFSTQTVDRFDDPRSRTISVENLH</sequence>
<comment type="subcellular location">
    <subcellularLocation>
        <location evidence="1">Membrane</location>
        <topology evidence="1">Single-pass membrane protein</topology>
    </subcellularLocation>
</comment>
<dbReference type="GO" id="GO:0001671">
    <property type="term" value="F:ATPase activator activity"/>
    <property type="evidence" value="ECO:0007669"/>
    <property type="project" value="TreeGrafter"/>
</dbReference>
<feature type="domain" description="V-type proton ATPase subunit S1/VOA1 transmembrane" evidence="7">
    <location>
        <begin position="35"/>
        <end position="73"/>
    </location>
</feature>
<evidence type="ECO:0000256" key="5">
    <source>
        <dbReference type="ARBA" id="ARBA00023136"/>
    </source>
</evidence>
<proteinExistence type="inferred from homology"/>
<dbReference type="InterPro" id="IPR008388">
    <property type="entry name" value="Ac45_acc_su"/>
</dbReference>
<name>A0AA35RAX8_GEOBA</name>
<gene>
    <name evidence="8" type="ORF">GBAR_LOCUS5298</name>
</gene>
<feature type="transmembrane region" description="Helical" evidence="6">
    <location>
        <begin position="39"/>
        <end position="63"/>
    </location>
</feature>
<evidence type="ECO:0000256" key="3">
    <source>
        <dbReference type="ARBA" id="ARBA00022692"/>
    </source>
</evidence>
<comment type="caution">
    <text evidence="8">The sequence shown here is derived from an EMBL/GenBank/DDBJ whole genome shotgun (WGS) entry which is preliminary data.</text>
</comment>
<evidence type="ECO:0000313" key="9">
    <source>
        <dbReference type="Proteomes" id="UP001174909"/>
    </source>
</evidence>
<keyword evidence="4 6" id="KW-1133">Transmembrane helix</keyword>
<evidence type="ECO:0000256" key="1">
    <source>
        <dbReference type="ARBA" id="ARBA00004167"/>
    </source>
</evidence>
<dbReference type="Pfam" id="PF20520">
    <property type="entry name" value="Ac45-VOA1_TM"/>
    <property type="match status" value="1"/>
</dbReference>
<dbReference type="EMBL" id="CASHTH010000791">
    <property type="protein sequence ID" value="CAI8007612.1"/>
    <property type="molecule type" value="Genomic_DNA"/>
</dbReference>
<dbReference type="AlphaFoldDB" id="A0AA35RAX8"/>
<keyword evidence="9" id="KW-1185">Reference proteome</keyword>
<evidence type="ECO:0000256" key="6">
    <source>
        <dbReference type="SAM" id="Phobius"/>
    </source>
</evidence>
<dbReference type="InterPro" id="IPR046756">
    <property type="entry name" value="VAS1/VOA1_TM"/>
</dbReference>
<keyword evidence="5 6" id="KW-0472">Membrane</keyword>
<comment type="similarity">
    <text evidence="2">Belongs to the vacuolar ATPase subunit S1 family.</text>
</comment>
<evidence type="ECO:0000313" key="8">
    <source>
        <dbReference type="EMBL" id="CAI8007612.1"/>
    </source>
</evidence>
<reference evidence="8" key="1">
    <citation type="submission" date="2023-03" db="EMBL/GenBank/DDBJ databases">
        <authorList>
            <person name="Steffen K."/>
            <person name="Cardenas P."/>
        </authorList>
    </citation>
    <scope>NUCLEOTIDE SEQUENCE</scope>
</reference>
<evidence type="ECO:0000259" key="7">
    <source>
        <dbReference type="Pfam" id="PF20520"/>
    </source>
</evidence>
<dbReference type="Proteomes" id="UP001174909">
    <property type="component" value="Unassembled WGS sequence"/>
</dbReference>
<dbReference type="GO" id="GO:0030641">
    <property type="term" value="P:regulation of cellular pH"/>
    <property type="evidence" value="ECO:0007669"/>
    <property type="project" value="TreeGrafter"/>
</dbReference>
<dbReference type="PANTHER" id="PTHR12471:SF7">
    <property type="entry name" value="V-TYPE PROTON ATPASE SUBUNIT S1"/>
    <property type="match status" value="1"/>
</dbReference>
<evidence type="ECO:0000256" key="4">
    <source>
        <dbReference type="ARBA" id="ARBA00022989"/>
    </source>
</evidence>
<keyword evidence="3 6" id="KW-0812">Transmembrane</keyword>